<protein>
    <submittedName>
        <fullName evidence="2">Putative relaxase</fullName>
    </submittedName>
</protein>
<dbReference type="Gene3D" id="1.10.260.40">
    <property type="entry name" value="lambda repressor-like DNA-binding domains"/>
    <property type="match status" value="1"/>
</dbReference>
<gene>
    <name evidence="2" type="primary">ORFJ</name>
</gene>
<feature type="domain" description="HTH cro/C1-type" evidence="1">
    <location>
        <begin position="9"/>
        <end position="62"/>
    </location>
</feature>
<dbReference type="CDD" id="cd00093">
    <property type="entry name" value="HTH_XRE"/>
    <property type="match status" value="1"/>
</dbReference>
<dbReference type="Pfam" id="PF01381">
    <property type="entry name" value="HTH_3"/>
    <property type="match status" value="1"/>
</dbReference>
<name>A0A1R3TFY0_STRSL</name>
<organism evidence="2">
    <name type="scientific">Streptococcus salivarius</name>
    <dbReference type="NCBI Taxonomy" id="1304"/>
    <lineage>
        <taxon>Bacteria</taxon>
        <taxon>Bacillati</taxon>
        <taxon>Bacillota</taxon>
        <taxon>Bacilli</taxon>
        <taxon>Lactobacillales</taxon>
        <taxon>Streptococcaceae</taxon>
        <taxon>Streptococcus</taxon>
    </lineage>
</organism>
<dbReference type="InterPro" id="IPR040819">
    <property type="entry name" value="Rol_Rep_N"/>
</dbReference>
<dbReference type="Pfam" id="PF18106">
    <property type="entry name" value="Rol_Rep_N"/>
    <property type="match status" value="1"/>
</dbReference>
<dbReference type="InterPro" id="IPR010982">
    <property type="entry name" value="Lambda_DNA-bd_dom_sf"/>
</dbReference>
<dbReference type="Pfam" id="PF02486">
    <property type="entry name" value="Rep_trans"/>
    <property type="match status" value="1"/>
</dbReference>
<dbReference type="InterPro" id="IPR003491">
    <property type="entry name" value="REP-like_C"/>
</dbReference>
<dbReference type="RefSeq" id="WP_164332135.1">
    <property type="nucleotide sequence ID" value="NZ_JAAJBE010000005.1"/>
</dbReference>
<dbReference type="SMART" id="SM00530">
    <property type="entry name" value="HTH_XRE"/>
    <property type="match status" value="1"/>
</dbReference>
<dbReference type="SUPFAM" id="SSF47413">
    <property type="entry name" value="lambda repressor-like DNA-binding domains"/>
    <property type="match status" value="1"/>
</dbReference>
<dbReference type="AlphaFoldDB" id="A0A1R3TFY0"/>
<reference evidence="2" key="1">
    <citation type="submission" date="2016-08" db="EMBL/GenBank/DDBJ databases">
        <authorList>
            <person name="Seilhamer J.J."/>
        </authorList>
    </citation>
    <scope>NUCLEOTIDE SEQUENCE</scope>
    <source>
        <strain evidence="2">B57</strain>
    </source>
</reference>
<dbReference type="EMBL" id="LT622826">
    <property type="protein sequence ID" value="SCW20655.1"/>
    <property type="molecule type" value="Genomic_DNA"/>
</dbReference>
<evidence type="ECO:0000313" key="2">
    <source>
        <dbReference type="EMBL" id="SCW20655.1"/>
    </source>
</evidence>
<dbReference type="PROSITE" id="PS50943">
    <property type="entry name" value="HTH_CROC1"/>
    <property type="match status" value="1"/>
</dbReference>
<dbReference type="InterPro" id="IPR001387">
    <property type="entry name" value="Cro/C1-type_HTH"/>
</dbReference>
<sequence>MTKMSPLQIKNFRKQTGLSQKAFAQAVNLPIRTYRSYESGERGLTIDKFRELKEKLGYYQECHKNNLRAHIDYLRLTFPSLRDLETFCENFLFCHLSEFTDQETRLMNYTHLWQRGNIWIFDFFDKSATNNYQTCLQLSGHGCREMELLLEHKGISWQTFLQNILYAYQDVRVKRLDIALDELYKGYGHEEEHIHIPKLIDKLYAKEIVLDTIRKWNITGGGSFTDNDDMEANHGLSLYFGSRQSQLYFNFYEKRYEIARMENISLEESLEIFGIWNRYELRFSDQKAQGVVEEYINGVDLGEIARGIVNKEIQVYDGVTRFGAYKPDEKWQELFGGVEPLKLSTSPQPYSIERTIRWLTYQVANSLALVSEADKIMQTEYMKMIQNSGEITDRGEAILRLLKTNKHYEHYEH</sequence>
<dbReference type="GO" id="GO:0003677">
    <property type="term" value="F:DNA binding"/>
    <property type="evidence" value="ECO:0007669"/>
    <property type="project" value="InterPro"/>
</dbReference>
<proteinExistence type="predicted"/>
<accession>A0A1R3TFY0</accession>
<evidence type="ECO:0000259" key="1">
    <source>
        <dbReference type="PROSITE" id="PS50943"/>
    </source>
</evidence>
<reference evidence="2" key="2">
    <citation type="submission" date="2017-02" db="EMBL/GenBank/DDBJ databases">
        <title>Diversity of integrative and conjugative elements of Streptococcus salivarius and their intra- and interspecies transfer.</title>
        <authorList>
            <person name="Dahmane N."/>
            <person name="Libante V."/>
            <person name="Charron-Bourgoin F."/>
            <person name="Guedon E."/>
            <person name="Guedon G."/>
            <person name="Leblond-Bourget N."/>
            <person name="Payot S."/>
        </authorList>
    </citation>
    <scope>NUCLEOTIDE SEQUENCE</scope>
    <source>
        <strain evidence="2">B57</strain>
    </source>
</reference>